<sequence>MPCLDLRDLAKELEELTDQEEDEDAEPLDEDERDRLEALRQLEADFGPGSGSIARQAENESTMIPEDEFEGYAQDLADSLGYTGSSDENPLYAYIDWERWAEDLKADYTEVEYDGDTYLLRAY</sequence>
<proteinExistence type="predicted"/>
<evidence type="ECO:0000256" key="1">
    <source>
        <dbReference type="SAM" id="MobiDB-lite"/>
    </source>
</evidence>
<reference evidence="2" key="1">
    <citation type="journal article" date="2015" name="Nature">
        <title>Complex archaea that bridge the gap between prokaryotes and eukaryotes.</title>
        <authorList>
            <person name="Spang A."/>
            <person name="Saw J.H."/>
            <person name="Jorgensen S.L."/>
            <person name="Zaremba-Niedzwiedzka K."/>
            <person name="Martijn J."/>
            <person name="Lind A.E."/>
            <person name="van Eijk R."/>
            <person name="Schleper C."/>
            <person name="Guy L."/>
            <person name="Ettema T.J."/>
        </authorList>
    </citation>
    <scope>NUCLEOTIDE SEQUENCE</scope>
</reference>
<evidence type="ECO:0000313" key="2">
    <source>
        <dbReference type="EMBL" id="KKL58132.1"/>
    </source>
</evidence>
<dbReference type="AlphaFoldDB" id="A0A0F9G480"/>
<name>A0A0F9G480_9ZZZZ</name>
<dbReference type="EMBL" id="LAZR01029930">
    <property type="protein sequence ID" value="KKL58132.1"/>
    <property type="molecule type" value="Genomic_DNA"/>
</dbReference>
<comment type="caution">
    <text evidence="2">The sequence shown here is derived from an EMBL/GenBank/DDBJ whole genome shotgun (WGS) entry which is preliminary data.</text>
</comment>
<feature type="region of interest" description="Disordered" evidence="1">
    <location>
        <begin position="47"/>
        <end position="72"/>
    </location>
</feature>
<organism evidence="2">
    <name type="scientific">marine sediment metagenome</name>
    <dbReference type="NCBI Taxonomy" id="412755"/>
    <lineage>
        <taxon>unclassified sequences</taxon>
        <taxon>metagenomes</taxon>
        <taxon>ecological metagenomes</taxon>
    </lineage>
</organism>
<protein>
    <submittedName>
        <fullName evidence="2">Uncharacterized protein</fullName>
    </submittedName>
</protein>
<gene>
    <name evidence="2" type="ORF">LCGC14_2228430</name>
</gene>
<accession>A0A0F9G480</accession>